<organism evidence="2 3">
    <name type="scientific">Pleurodeles waltl</name>
    <name type="common">Iberian ribbed newt</name>
    <dbReference type="NCBI Taxonomy" id="8319"/>
    <lineage>
        <taxon>Eukaryota</taxon>
        <taxon>Metazoa</taxon>
        <taxon>Chordata</taxon>
        <taxon>Craniata</taxon>
        <taxon>Vertebrata</taxon>
        <taxon>Euteleostomi</taxon>
        <taxon>Amphibia</taxon>
        <taxon>Batrachia</taxon>
        <taxon>Caudata</taxon>
        <taxon>Salamandroidea</taxon>
        <taxon>Salamandridae</taxon>
        <taxon>Pleurodelinae</taxon>
        <taxon>Pleurodeles</taxon>
    </lineage>
</organism>
<dbReference type="EMBL" id="JANPWB010000012">
    <property type="protein sequence ID" value="KAJ1114411.1"/>
    <property type="molecule type" value="Genomic_DNA"/>
</dbReference>
<gene>
    <name evidence="2" type="ORF">NDU88_002649</name>
</gene>
<proteinExistence type="predicted"/>
<evidence type="ECO:0000313" key="3">
    <source>
        <dbReference type="Proteomes" id="UP001066276"/>
    </source>
</evidence>
<keyword evidence="3" id="KW-1185">Reference proteome</keyword>
<feature type="region of interest" description="Disordered" evidence="1">
    <location>
        <begin position="1"/>
        <end position="29"/>
    </location>
</feature>
<accession>A0AAV7NED2</accession>
<reference evidence="2" key="1">
    <citation type="journal article" date="2022" name="bioRxiv">
        <title>Sequencing and chromosome-scale assembly of the giantPleurodeles waltlgenome.</title>
        <authorList>
            <person name="Brown T."/>
            <person name="Elewa A."/>
            <person name="Iarovenko S."/>
            <person name="Subramanian E."/>
            <person name="Araus A.J."/>
            <person name="Petzold A."/>
            <person name="Susuki M."/>
            <person name="Suzuki K.-i.T."/>
            <person name="Hayashi T."/>
            <person name="Toyoda A."/>
            <person name="Oliveira C."/>
            <person name="Osipova E."/>
            <person name="Leigh N.D."/>
            <person name="Simon A."/>
            <person name="Yun M.H."/>
        </authorList>
    </citation>
    <scope>NUCLEOTIDE SEQUENCE</scope>
    <source>
        <strain evidence="2">20211129_DDA</strain>
        <tissue evidence="2">Liver</tissue>
    </source>
</reference>
<sequence length="92" mass="9843">MFDTPITPGLNMRTVSTGSPADQSKVGPPKVNDDILKNLGCHDYWDPVLNIGIWGTTLTSHGIRVSHSELELGSRVAEAAAEIPGECWAGLE</sequence>
<dbReference type="AlphaFoldDB" id="A0AAV7NED2"/>
<name>A0AAV7NED2_PLEWA</name>
<protein>
    <submittedName>
        <fullName evidence="2">Uncharacterized protein</fullName>
    </submittedName>
</protein>
<evidence type="ECO:0000256" key="1">
    <source>
        <dbReference type="SAM" id="MobiDB-lite"/>
    </source>
</evidence>
<dbReference type="Proteomes" id="UP001066276">
    <property type="component" value="Chromosome 8"/>
</dbReference>
<comment type="caution">
    <text evidence="2">The sequence shown here is derived from an EMBL/GenBank/DDBJ whole genome shotgun (WGS) entry which is preliminary data.</text>
</comment>
<feature type="compositionally biased region" description="Polar residues" evidence="1">
    <location>
        <begin position="13"/>
        <end position="22"/>
    </location>
</feature>
<evidence type="ECO:0000313" key="2">
    <source>
        <dbReference type="EMBL" id="KAJ1114411.1"/>
    </source>
</evidence>